<gene>
    <name evidence="1" type="ORF">NTG6680_0611</name>
</gene>
<keyword evidence="2" id="KW-1185">Reference proteome</keyword>
<evidence type="ECO:0000313" key="2">
    <source>
        <dbReference type="Proteomes" id="UP000839052"/>
    </source>
</evidence>
<protein>
    <submittedName>
        <fullName evidence="1">Uncharacterized protein</fullName>
    </submittedName>
</protein>
<accession>A0ABM8YWL2</accession>
<proteinExistence type="predicted"/>
<evidence type="ECO:0000313" key="1">
    <source>
        <dbReference type="EMBL" id="CAG9931864.1"/>
    </source>
</evidence>
<organism evidence="1 2">
    <name type="scientific">Candidatus Nitrotoga arctica</name>
    <dbReference type="NCBI Taxonomy" id="453162"/>
    <lineage>
        <taxon>Bacteria</taxon>
        <taxon>Pseudomonadati</taxon>
        <taxon>Pseudomonadota</taxon>
        <taxon>Betaproteobacteria</taxon>
        <taxon>Nitrosomonadales</taxon>
        <taxon>Gallionellaceae</taxon>
        <taxon>Candidatus Nitrotoga</taxon>
    </lineage>
</organism>
<sequence length="95" mass="9562">MMPRRQEAVGAVRPQLQRAALVGWLQIPQRREPLARVGSGRHVGAVAGGMGAIDAVGAVDAATEDCAVDGTGAVDAVPAGAGRASSRAALRPGRP</sequence>
<dbReference type="Proteomes" id="UP000839052">
    <property type="component" value="Chromosome"/>
</dbReference>
<name>A0ABM8YWL2_9PROT</name>
<reference evidence="1 2" key="1">
    <citation type="submission" date="2021-10" db="EMBL/GenBank/DDBJ databases">
        <authorList>
            <person name="Koch H."/>
        </authorList>
    </citation>
    <scope>NUCLEOTIDE SEQUENCE [LARGE SCALE GENOMIC DNA]</scope>
    <source>
        <strain evidence="1">6680</strain>
    </source>
</reference>
<dbReference type="EMBL" id="OU912926">
    <property type="protein sequence ID" value="CAG9931864.1"/>
    <property type="molecule type" value="Genomic_DNA"/>
</dbReference>